<dbReference type="GO" id="GO:0051537">
    <property type="term" value="F:2 iron, 2 sulfur cluster binding"/>
    <property type="evidence" value="ECO:0007669"/>
    <property type="project" value="InterPro"/>
</dbReference>
<dbReference type="PROSITE" id="PS00197">
    <property type="entry name" value="2FE2S_FER_1"/>
    <property type="match status" value="1"/>
</dbReference>
<comment type="caution">
    <text evidence="2">The sequence shown here is derived from an EMBL/GenBank/DDBJ whole genome shotgun (WGS) entry which is preliminary data.</text>
</comment>
<dbReference type="Gene3D" id="3.10.20.30">
    <property type="match status" value="1"/>
</dbReference>
<name>A0A428Z0S7_KIBAR</name>
<reference evidence="2 3" key="1">
    <citation type="submission" date="2018-05" db="EMBL/GenBank/DDBJ databases">
        <title>Evolution of GPA BGCs.</title>
        <authorList>
            <person name="Waglechner N."/>
            <person name="Wright G.D."/>
        </authorList>
    </citation>
    <scope>NUCLEOTIDE SEQUENCE [LARGE SCALE GENOMIC DNA]</scope>
    <source>
        <strain evidence="2 3">A82846</strain>
    </source>
</reference>
<protein>
    <submittedName>
        <fullName evidence="2">Ferredoxin</fullName>
    </submittedName>
</protein>
<sequence>MMPRITVLPDGTEVTAAAGKSVLAALYESGYGYRVGCRRGGCGVCKVDLVAGQVEYRDTVAETVLSQPERASGTCLTCRAIPLDDVTIQLRNDRLRRLNPFLPS</sequence>
<dbReference type="Proteomes" id="UP000287547">
    <property type="component" value="Unassembled WGS sequence"/>
</dbReference>
<dbReference type="SUPFAM" id="SSF54292">
    <property type="entry name" value="2Fe-2S ferredoxin-like"/>
    <property type="match status" value="1"/>
</dbReference>
<dbReference type="InterPro" id="IPR036010">
    <property type="entry name" value="2Fe-2S_ferredoxin-like_sf"/>
</dbReference>
<dbReference type="CDD" id="cd00207">
    <property type="entry name" value="fer2"/>
    <property type="match status" value="1"/>
</dbReference>
<dbReference type="OrthoDB" id="9796486at2"/>
<dbReference type="InterPro" id="IPR006058">
    <property type="entry name" value="2Fe2S_fd_BS"/>
</dbReference>
<dbReference type="AlphaFoldDB" id="A0A428Z0S7"/>
<evidence type="ECO:0000313" key="2">
    <source>
        <dbReference type="EMBL" id="RSM77821.1"/>
    </source>
</evidence>
<proteinExistence type="predicted"/>
<dbReference type="EMBL" id="QHKI01000039">
    <property type="protein sequence ID" value="RSM77821.1"/>
    <property type="molecule type" value="Genomic_DNA"/>
</dbReference>
<dbReference type="InterPro" id="IPR012675">
    <property type="entry name" value="Beta-grasp_dom_sf"/>
</dbReference>
<evidence type="ECO:0000259" key="1">
    <source>
        <dbReference type="PROSITE" id="PS51085"/>
    </source>
</evidence>
<organism evidence="2 3">
    <name type="scientific">Kibdelosporangium aridum</name>
    <dbReference type="NCBI Taxonomy" id="2030"/>
    <lineage>
        <taxon>Bacteria</taxon>
        <taxon>Bacillati</taxon>
        <taxon>Actinomycetota</taxon>
        <taxon>Actinomycetes</taxon>
        <taxon>Pseudonocardiales</taxon>
        <taxon>Pseudonocardiaceae</taxon>
        <taxon>Kibdelosporangium</taxon>
    </lineage>
</organism>
<gene>
    <name evidence="2" type="ORF">DMH04_34235</name>
</gene>
<feature type="domain" description="2Fe-2S ferredoxin-type" evidence="1">
    <location>
        <begin position="3"/>
        <end position="94"/>
    </location>
</feature>
<accession>A0A428Z0S7</accession>
<dbReference type="Pfam" id="PF00111">
    <property type="entry name" value="Fer2"/>
    <property type="match status" value="1"/>
</dbReference>
<evidence type="ECO:0000313" key="3">
    <source>
        <dbReference type="Proteomes" id="UP000287547"/>
    </source>
</evidence>
<dbReference type="InterPro" id="IPR001041">
    <property type="entry name" value="2Fe-2S_ferredoxin-type"/>
</dbReference>
<dbReference type="PROSITE" id="PS51085">
    <property type="entry name" value="2FE2S_FER_2"/>
    <property type="match status" value="1"/>
</dbReference>